<dbReference type="SUPFAM" id="SSF144091">
    <property type="entry name" value="Rhomboid-like"/>
    <property type="match status" value="1"/>
</dbReference>
<dbReference type="EMBL" id="AP027729">
    <property type="protein sequence ID" value="BDZ41860.1"/>
    <property type="molecule type" value="Genomic_DNA"/>
</dbReference>
<keyword evidence="2" id="KW-1003">Cell membrane</keyword>
<feature type="transmembrane region" description="Helical" evidence="7">
    <location>
        <begin position="166"/>
        <end position="184"/>
    </location>
</feature>
<protein>
    <recommendedName>
        <fullName evidence="8">Phosphatidylglycerol lysyltransferase C-terminal domain-containing protein</fullName>
    </recommendedName>
</protein>
<dbReference type="PANTHER" id="PTHR34697:SF2">
    <property type="entry name" value="PHOSPHATIDYLGLYCEROL LYSYLTRANSFERASE"/>
    <property type="match status" value="1"/>
</dbReference>
<feature type="domain" description="Phosphatidylglycerol lysyltransferase C-terminal" evidence="8">
    <location>
        <begin position="383"/>
        <end position="686"/>
    </location>
</feature>
<gene>
    <name evidence="9" type="ORF">GCM10025865_11590</name>
</gene>
<keyword evidence="3 7" id="KW-0812">Transmembrane</keyword>
<dbReference type="RefSeq" id="WP_286218938.1">
    <property type="nucleotide sequence ID" value="NZ_AP027729.1"/>
</dbReference>
<dbReference type="InterPro" id="IPR016181">
    <property type="entry name" value="Acyl_CoA_acyltransferase"/>
</dbReference>
<dbReference type="InterPro" id="IPR035952">
    <property type="entry name" value="Rhomboid-like_sf"/>
</dbReference>
<feature type="transmembrane region" description="Helical" evidence="7">
    <location>
        <begin position="281"/>
        <end position="298"/>
    </location>
</feature>
<evidence type="ECO:0000256" key="1">
    <source>
        <dbReference type="ARBA" id="ARBA00004651"/>
    </source>
</evidence>
<dbReference type="Proteomes" id="UP001321475">
    <property type="component" value="Chromosome"/>
</dbReference>
<reference evidence="10" key="1">
    <citation type="journal article" date="2019" name="Int. J. Syst. Evol. Microbiol.">
        <title>The Global Catalogue of Microorganisms (GCM) 10K type strain sequencing project: providing services to taxonomists for standard genome sequencing and annotation.</title>
        <authorList>
            <consortium name="The Broad Institute Genomics Platform"/>
            <consortium name="The Broad Institute Genome Sequencing Center for Infectious Disease"/>
            <person name="Wu L."/>
            <person name="Ma J."/>
        </authorList>
    </citation>
    <scope>NUCLEOTIDE SEQUENCE [LARGE SCALE GENOMIC DNA]</scope>
    <source>
        <strain evidence="10">NBRC 108565</strain>
    </source>
</reference>
<dbReference type="InterPro" id="IPR024320">
    <property type="entry name" value="LPG_synthase_C"/>
</dbReference>
<organism evidence="9 10">
    <name type="scientific">Paraoerskovia sediminicola</name>
    <dbReference type="NCBI Taxonomy" id="1138587"/>
    <lineage>
        <taxon>Bacteria</taxon>
        <taxon>Bacillati</taxon>
        <taxon>Actinomycetota</taxon>
        <taxon>Actinomycetes</taxon>
        <taxon>Micrococcales</taxon>
        <taxon>Cellulomonadaceae</taxon>
        <taxon>Paraoerskovia</taxon>
    </lineage>
</organism>
<evidence type="ECO:0000256" key="7">
    <source>
        <dbReference type="SAM" id="Phobius"/>
    </source>
</evidence>
<keyword evidence="4 7" id="KW-1133">Transmembrane helix</keyword>
<evidence type="ECO:0000256" key="3">
    <source>
        <dbReference type="ARBA" id="ARBA00022692"/>
    </source>
</evidence>
<evidence type="ECO:0000313" key="9">
    <source>
        <dbReference type="EMBL" id="BDZ41860.1"/>
    </source>
</evidence>
<dbReference type="SUPFAM" id="SSF55729">
    <property type="entry name" value="Acyl-CoA N-acyltransferases (Nat)"/>
    <property type="match status" value="1"/>
</dbReference>
<name>A0ABM8G1C7_9CELL</name>
<comment type="subcellular location">
    <subcellularLocation>
        <location evidence="1">Cell membrane</location>
        <topology evidence="1">Multi-pass membrane protein</topology>
    </subcellularLocation>
</comment>
<dbReference type="PANTHER" id="PTHR34697">
    <property type="entry name" value="PHOSPHATIDYLGLYCEROL LYSYLTRANSFERASE"/>
    <property type="match status" value="1"/>
</dbReference>
<dbReference type="Gene3D" id="1.20.1540.10">
    <property type="entry name" value="Rhomboid-like"/>
    <property type="match status" value="1"/>
</dbReference>
<evidence type="ECO:0000256" key="2">
    <source>
        <dbReference type="ARBA" id="ARBA00022475"/>
    </source>
</evidence>
<evidence type="ECO:0000313" key="10">
    <source>
        <dbReference type="Proteomes" id="UP001321475"/>
    </source>
</evidence>
<feature type="transmembrane region" description="Helical" evidence="7">
    <location>
        <begin position="247"/>
        <end position="269"/>
    </location>
</feature>
<proteinExistence type="predicted"/>
<feature type="region of interest" description="Disordered" evidence="6">
    <location>
        <begin position="1"/>
        <end position="27"/>
    </location>
</feature>
<feature type="transmembrane region" description="Helical" evidence="7">
    <location>
        <begin position="191"/>
        <end position="209"/>
    </location>
</feature>
<feature type="transmembrane region" description="Helical" evidence="7">
    <location>
        <begin position="96"/>
        <end position="117"/>
    </location>
</feature>
<keyword evidence="10" id="KW-1185">Reference proteome</keyword>
<evidence type="ECO:0000256" key="4">
    <source>
        <dbReference type="ARBA" id="ARBA00022989"/>
    </source>
</evidence>
<feature type="transmembrane region" description="Helical" evidence="7">
    <location>
        <begin position="39"/>
        <end position="64"/>
    </location>
</feature>
<evidence type="ECO:0000256" key="6">
    <source>
        <dbReference type="SAM" id="MobiDB-lite"/>
    </source>
</evidence>
<sequence>MSTPPPTSTPAAPTAAAAAGADTAPPGPRAARARTALGFLLTIPFTLSVVTVMLVLGVATTALWSPFEDSALFPHLAYGVPSFEAGRWWTPVTGSFFALVPWQYVPVAGGFLLLVGFAERRLGTSRTAVVAVACQLLGVLVTAGVVAAGATTTWTWATEAATQLDAGFSAGAVGALTVAAATLRRSWRDRIWIVTGLYVVLSTVFLGSLADVEHLVAFAAGLAVGPWLVGRPAALRLHRTTRRELRSLASGFFVVSAVILLLASLSAPATGPLGEFGGQSLATNAPAIVLDLVIAVGLRHGRRTWWRVAMVLSGLGVVLNALALLLVLAALDGDGAPLAALGLLLDVGAVVILLAGRRGFRNRRRSGISTPPGAVAPSRESARELLTSLGSPSRLSWMSTWEENSWWSPATPLGVVTYQSYLGTAIGLGDPVAGSPDDRASLAVAFMEAADDAGLTPAFFSAGPELATVADVYGWTRVQVAEEAVIDLPDLEFRGKKWQDVRTALNKGKKLGITHRMVTLADEPREIRAQVRAISDAWVTEGGLPEMGFTLGGVDEALDPAVRVGLAVGEDGTVHGVTSWLPVHGVDGRVTGWTLDLMRRRPDDSFRNTMEFLIASACVQLKEEGYLEVSLSGAPLAGGHEDDGSATAIDAVLRTVADTLEPLYGFQSLHSFKAKFQPRGEPLYLVARDEAALPKIALGLGRAYLPDARMRDLVAAVRQSRG</sequence>
<dbReference type="InterPro" id="IPR051211">
    <property type="entry name" value="PG_lysyltransferase"/>
</dbReference>
<evidence type="ECO:0000259" key="8">
    <source>
        <dbReference type="Pfam" id="PF09924"/>
    </source>
</evidence>
<accession>A0ABM8G1C7</accession>
<keyword evidence="5 7" id="KW-0472">Membrane</keyword>
<feature type="transmembrane region" description="Helical" evidence="7">
    <location>
        <begin position="129"/>
        <end position="154"/>
    </location>
</feature>
<evidence type="ECO:0000256" key="5">
    <source>
        <dbReference type="ARBA" id="ARBA00023136"/>
    </source>
</evidence>
<feature type="transmembrane region" description="Helical" evidence="7">
    <location>
        <begin position="337"/>
        <end position="356"/>
    </location>
</feature>
<dbReference type="Pfam" id="PF09924">
    <property type="entry name" value="LPG_synthase_C"/>
    <property type="match status" value="1"/>
</dbReference>
<feature type="transmembrane region" description="Helical" evidence="7">
    <location>
        <begin position="215"/>
        <end position="235"/>
    </location>
</feature>
<feature type="compositionally biased region" description="Low complexity" evidence="6">
    <location>
        <begin position="9"/>
        <end position="27"/>
    </location>
</feature>
<feature type="transmembrane region" description="Helical" evidence="7">
    <location>
        <begin position="310"/>
        <end position="331"/>
    </location>
</feature>